<dbReference type="Pfam" id="PF07724">
    <property type="entry name" value="AAA_2"/>
    <property type="match status" value="1"/>
</dbReference>
<evidence type="ECO:0000256" key="6">
    <source>
        <dbReference type="ARBA" id="ARBA00023016"/>
    </source>
</evidence>
<dbReference type="RefSeq" id="WP_102207149.1">
    <property type="nucleotide sequence ID" value="NZ_NMQI01000333.1"/>
</dbReference>
<evidence type="ECO:0000256" key="8">
    <source>
        <dbReference type="ARBA" id="ARBA00023186"/>
    </source>
</evidence>
<dbReference type="InterPro" id="IPR036628">
    <property type="entry name" value="Clp_N_dom_sf"/>
</dbReference>
<keyword evidence="4 11" id="KW-0547">Nucleotide-binding</keyword>
<evidence type="ECO:0000256" key="9">
    <source>
        <dbReference type="ARBA" id="ARBA00026057"/>
    </source>
</evidence>
<dbReference type="InterPro" id="IPR019489">
    <property type="entry name" value="Clp_ATPase_C"/>
</dbReference>
<dbReference type="Gene3D" id="1.10.8.60">
    <property type="match status" value="1"/>
</dbReference>
<dbReference type="Pfam" id="PF10431">
    <property type="entry name" value="ClpB_D2-small"/>
    <property type="match status" value="1"/>
</dbReference>
<evidence type="ECO:0000256" key="4">
    <source>
        <dbReference type="ARBA" id="ARBA00022741"/>
    </source>
</evidence>
<dbReference type="InterPro" id="IPR017730">
    <property type="entry name" value="Chaperonin_ClpB"/>
</dbReference>
<dbReference type="EMBL" id="NMQI01000333">
    <property type="protein sequence ID" value="PMB42754.1"/>
    <property type="molecule type" value="Genomic_DNA"/>
</dbReference>
<dbReference type="Gene3D" id="1.10.1780.10">
    <property type="entry name" value="Clp, N-terminal domain"/>
    <property type="match status" value="1"/>
</dbReference>
<dbReference type="FunFam" id="3.40.50.300:FF:000025">
    <property type="entry name" value="ATP-dependent Clp protease subunit"/>
    <property type="match status" value="1"/>
</dbReference>
<dbReference type="FunFam" id="3.40.50.300:FF:000010">
    <property type="entry name" value="Chaperone clpB 1, putative"/>
    <property type="match status" value="1"/>
</dbReference>
<protein>
    <recommendedName>
        <fullName evidence="12">Chaperone protein ClpB</fullName>
    </recommendedName>
</protein>
<keyword evidence="3 10" id="KW-0677">Repeat</keyword>
<dbReference type="GO" id="GO:0034605">
    <property type="term" value="P:cellular response to heat"/>
    <property type="evidence" value="ECO:0007669"/>
    <property type="project" value="TreeGrafter"/>
</dbReference>
<evidence type="ECO:0000256" key="3">
    <source>
        <dbReference type="ARBA" id="ARBA00022737"/>
    </source>
</evidence>
<dbReference type="SUPFAM" id="SSF81923">
    <property type="entry name" value="Double Clp-N motif"/>
    <property type="match status" value="1"/>
</dbReference>
<feature type="coiled-coil region" evidence="12">
    <location>
        <begin position="415"/>
        <end position="529"/>
    </location>
</feature>
<gene>
    <name evidence="12 14" type="primary">clpB</name>
    <name evidence="14" type="ORF">CEN41_14490</name>
</gene>
<sequence>MQPTNPNQFTEKAWEAIVRTPEIAKQFQHQQIESEHLMRSLLEQEGLASSIFNKAGVNVQILRDRTHDFINRQPKVSGGSSGSVYLGRSLDTLLDRAEQYRKNFGDEYISIEHLVLAFAKDDRFGKTLFQELGLNEQKLRTTIEQIRGSQKVTDQNPEGKYESLEKYGRDLTKLAREGKLDPVIGRDDEIRRTIQILSRRTKNNPVLIGEPGVGKTAIVEGLAQRIVSGDVPESLRDRTLIALDMGALIAGAKYRGEFEERLKAVLKEVQEAQGHIILFIDEIHTVVGAGATQGAMDAGNLLKPLLARGELRCIGATTLDEYRKYIEKDAALERRFQQVYVDQPSIADTISILRGLKERYELHHGVKISDNALVAAAVLSTRYISDRFLPDKAIDLVDEAAAKLKMEITSKPEELDEIDRKILQLEMERLSLQKETDSASKERLERLEKELSDLKEQQSALNAQWQAEKQIIDQIQKLKEEIDRVNIEIQQAERDYDLNRAAELKYGKLTDLQRQLETAEARLAETQTSGKSMLREEVTEADIAEIISKWTGIPVSKLVESEMQKLLHLEEELHKRVVGQDEAVTAVADAIQRSRAGLADPNRPIASFIFLGPTGVGKTELAKALAAYLFDTEEAMVRIDMSEYMEKHTVSRLIGAPPGYVGYDEGGQLTEAIRRRPYAVILFDEIEKAHPDVFNVMLQILDDGRLTDAQGRTVDFKNTVIIMTSNIGSQYILDVAGDDSKYEEMRDRVMEAMRANFRPEFLNRIDEIIIFHSLQSEQLREIVKLQVQRLEQRLVERKLALKLSDEALDWLAQVGYDPVYGARPLKRAIQRELETPIAKAILRGEFHEGDTIYVGVENERLVFKRLSSELVSTS</sequence>
<keyword evidence="5 11" id="KW-0067">ATP-binding</keyword>
<evidence type="ECO:0000256" key="5">
    <source>
        <dbReference type="ARBA" id="ARBA00022840"/>
    </source>
</evidence>
<feature type="domain" description="Clp R" evidence="13">
    <location>
        <begin position="6"/>
        <end position="149"/>
    </location>
</feature>
<dbReference type="PANTHER" id="PTHR11638">
    <property type="entry name" value="ATP-DEPENDENT CLP PROTEASE"/>
    <property type="match status" value="1"/>
</dbReference>
<dbReference type="GO" id="GO:0005524">
    <property type="term" value="F:ATP binding"/>
    <property type="evidence" value="ECO:0007669"/>
    <property type="project" value="UniProtKB-UniRule"/>
</dbReference>
<dbReference type="CDD" id="cd19499">
    <property type="entry name" value="RecA-like_ClpB_Hsp104-like"/>
    <property type="match status" value="1"/>
</dbReference>
<dbReference type="InterPro" id="IPR027417">
    <property type="entry name" value="P-loop_NTPase"/>
</dbReference>
<evidence type="ECO:0000259" key="13">
    <source>
        <dbReference type="PROSITE" id="PS51903"/>
    </source>
</evidence>
<name>A0A2N6M7J4_9CYAN</name>
<comment type="subunit">
    <text evidence="9">Homohexamer. The oligomerization is ATP-dependent.</text>
</comment>
<dbReference type="SUPFAM" id="SSF52540">
    <property type="entry name" value="P-loop containing nucleoside triphosphate hydrolases"/>
    <property type="match status" value="2"/>
</dbReference>
<comment type="caution">
    <text evidence="14">The sequence shown here is derived from an EMBL/GenBank/DDBJ whole genome shotgun (WGS) entry which is preliminary data.</text>
</comment>
<dbReference type="GO" id="GO:0005737">
    <property type="term" value="C:cytoplasm"/>
    <property type="evidence" value="ECO:0007669"/>
    <property type="project" value="UniProtKB-SubCell"/>
</dbReference>
<comment type="subunit">
    <text evidence="12">Homohexamer; The oligomerization is ATP-dependent.</text>
</comment>
<dbReference type="AlphaFoldDB" id="A0A2N6M7J4"/>
<evidence type="ECO:0000256" key="2">
    <source>
        <dbReference type="ARBA" id="ARBA00008675"/>
    </source>
</evidence>
<dbReference type="InterPro" id="IPR050130">
    <property type="entry name" value="ClpA_ClpB"/>
</dbReference>
<dbReference type="InterPro" id="IPR004176">
    <property type="entry name" value="Clp_R_N"/>
</dbReference>
<proteinExistence type="inferred from homology"/>
<dbReference type="GO" id="GO:0042026">
    <property type="term" value="P:protein refolding"/>
    <property type="evidence" value="ECO:0007669"/>
    <property type="project" value="UniProtKB-UniRule"/>
</dbReference>
<dbReference type="InterPro" id="IPR018368">
    <property type="entry name" value="ClpA/B_CS1"/>
</dbReference>
<dbReference type="Pfam" id="PF02861">
    <property type="entry name" value="Clp_N"/>
    <property type="match status" value="1"/>
</dbReference>
<reference evidence="14 15" key="1">
    <citation type="submission" date="2017-07" db="EMBL/GenBank/DDBJ databases">
        <title>Genomes of Fischerella (Mastigocladus) sp. strains.</title>
        <authorList>
            <person name="Miller S.R."/>
        </authorList>
    </citation>
    <scope>NUCLEOTIDE SEQUENCE [LARGE SCALE GENOMIC DNA]</scope>
    <source>
        <strain evidence="14 15">CCMEE 5330</strain>
    </source>
</reference>
<dbReference type="SMART" id="SM01086">
    <property type="entry name" value="ClpB_D2-small"/>
    <property type="match status" value="1"/>
</dbReference>
<dbReference type="CDD" id="cd00009">
    <property type="entry name" value="AAA"/>
    <property type="match status" value="1"/>
</dbReference>
<dbReference type="InterPro" id="IPR003959">
    <property type="entry name" value="ATPase_AAA_core"/>
</dbReference>
<keyword evidence="7 12" id="KW-0175">Coiled coil</keyword>
<evidence type="ECO:0000256" key="1">
    <source>
        <dbReference type="ARBA" id="ARBA00004496"/>
    </source>
</evidence>
<dbReference type="InterPro" id="IPR003593">
    <property type="entry name" value="AAA+_ATPase"/>
</dbReference>
<dbReference type="Gene3D" id="3.40.50.300">
    <property type="entry name" value="P-loop containing nucleotide triphosphate hydrolases"/>
    <property type="match status" value="3"/>
</dbReference>
<keyword evidence="12" id="KW-0963">Cytoplasm</keyword>
<dbReference type="Pfam" id="PF00004">
    <property type="entry name" value="AAA"/>
    <property type="match status" value="1"/>
</dbReference>
<dbReference type="InterPro" id="IPR028299">
    <property type="entry name" value="ClpA/B_CS2"/>
</dbReference>
<dbReference type="InterPro" id="IPR001270">
    <property type="entry name" value="ClpA/B"/>
</dbReference>
<dbReference type="InterPro" id="IPR041546">
    <property type="entry name" value="ClpA/ClpB_AAA_lid"/>
</dbReference>
<organism evidence="14 15">
    <name type="scientific">Fischerella thermalis CCMEE 5330</name>
    <dbReference type="NCBI Taxonomy" id="2019670"/>
    <lineage>
        <taxon>Bacteria</taxon>
        <taxon>Bacillati</taxon>
        <taxon>Cyanobacteriota</taxon>
        <taxon>Cyanophyceae</taxon>
        <taxon>Nostocales</taxon>
        <taxon>Hapalosiphonaceae</taxon>
        <taxon>Fischerella</taxon>
    </lineage>
</organism>
<dbReference type="SMART" id="SM00382">
    <property type="entry name" value="AAA"/>
    <property type="match status" value="2"/>
</dbReference>
<evidence type="ECO:0000313" key="14">
    <source>
        <dbReference type="EMBL" id="PMB42754.1"/>
    </source>
</evidence>
<dbReference type="PROSITE" id="PS00871">
    <property type="entry name" value="CLPAB_2"/>
    <property type="match status" value="1"/>
</dbReference>
<comment type="subcellular location">
    <subcellularLocation>
        <location evidence="1 12">Cytoplasm</location>
    </subcellularLocation>
</comment>
<dbReference type="NCBIfam" id="TIGR03346">
    <property type="entry name" value="chaperone_ClpB"/>
    <property type="match status" value="1"/>
</dbReference>
<dbReference type="GO" id="GO:0016887">
    <property type="term" value="F:ATP hydrolysis activity"/>
    <property type="evidence" value="ECO:0007669"/>
    <property type="project" value="InterPro"/>
</dbReference>
<dbReference type="FunFam" id="1.10.8.60:FF:000017">
    <property type="entry name" value="ATP-dependent chaperone ClpB"/>
    <property type="match status" value="1"/>
</dbReference>
<evidence type="ECO:0000313" key="15">
    <source>
        <dbReference type="Proteomes" id="UP000234966"/>
    </source>
</evidence>
<evidence type="ECO:0000256" key="11">
    <source>
        <dbReference type="RuleBase" id="RU004432"/>
    </source>
</evidence>
<dbReference type="FunFam" id="3.40.50.300:FF:000120">
    <property type="entry name" value="ATP-dependent chaperone ClpB"/>
    <property type="match status" value="1"/>
</dbReference>
<dbReference type="Pfam" id="PF17871">
    <property type="entry name" value="AAA_lid_9"/>
    <property type="match status" value="1"/>
</dbReference>
<comment type="similarity">
    <text evidence="2 11">Belongs to the ClpA/ClpB family.</text>
</comment>
<dbReference type="Proteomes" id="UP000234966">
    <property type="component" value="Unassembled WGS sequence"/>
</dbReference>
<evidence type="ECO:0000256" key="12">
    <source>
        <dbReference type="RuleBase" id="RU362034"/>
    </source>
</evidence>
<dbReference type="PROSITE" id="PS00870">
    <property type="entry name" value="CLPAB_1"/>
    <property type="match status" value="1"/>
</dbReference>
<dbReference type="PROSITE" id="PS51903">
    <property type="entry name" value="CLP_R"/>
    <property type="match status" value="1"/>
</dbReference>
<keyword evidence="8 11" id="KW-0143">Chaperone</keyword>
<dbReference type="PANTHER" id="PTHR11638:SF18">
    <property type="entry name" value="HEAT SHOCK PROTEIN 104"/>
    <property type="match status" value="1"/>
</dbReference>
<evidence type="ECO:0000256" key="10">
    <source>
        <dbReference type="PROSITE-ProRule" id="PRU01251"/>
    </source>
</evidence>
<evidence type="ECO:0000256" key="7">
    <source>
        <dbReference type="ARBA" id="ARBA00023054"/>
    </source>
</evidence>
<keyword evidence="6 12" id="KW-0346">Stress response</keyword>
<accession>A0A2N6M7J4</accession>
<dbReference type="PRINTS" id="PR00300">
    <property type="entry name" value="CLPPROTEASEA"/>
</dbReference>
<comment type="function">
    <text evidence="12">Part of a stress-induced multi-chaperone system, it is involved in the recovery of the cell from heat-induced damage, in cooperation with DnaK, DnaJ and GrpE.</text>
</comment>